<dbReference type="OrthoDB" id="202119at2157"/>
<dbReference type="InterPro" id="IPR000868">
    <property type="entry name" value="Isochorismatase-like_dom"/>
</dbReference>
<dbReference type="SUPFAM" id="SSF52499">
    <property type="entry name" value="Isochorismatase-like hydrolases"/>
    <property type="match status" value="1"/>
</dbReference>
<evidence type="ECO:0000256" key="1">
    <source>
        <dbReference type="ARBA" id="ARBA00022801"/>
    </source>
</evidence>
<dbReference type="Proteomes" id="UP000199370">
    <property type="component" value="Unassembled WGS sequence"/>
</dbReference>
<dbReference type="STRING" id="996166.SAMN05192554_1408"/>
<dbReference type="CDD" id="cd01014">
    <property type="entry name" value="nicotinamidase_related"/>
    <property type="match status" value="1"/>
</dbReference>
<evidence type="ECO:0000313" key="4">
    <source>
        <dbReference type="Proteomes" id="UP000199370"/>
    </source>
</evidence>
<dbReference type="Gene3D" id="3.40.50.850">
    <property type="entry name" value="Isochorismatase-like"/>
    <property type="match status" value="1"/>
</dbReference>
<dbReference type="InterPro" id="IPR036380">
    <property type="entry name" value="Isochorismatase-like_sf"/>
</dbReference>
<dbReference type="InterPro" id="IPR050272">
    <property type="entry name" value="Isochorismatase-like_hydrls"/>
</dbReference>
<feature type="domain" description="Isochorismatase-like" evidence="2">
    <location>
        <begin position="11"/>
        <end position="185"/>
    </location>
</feature>
<accession>A0A1H0BH17</accession>
<dbReference type="Pfam" id="PF00857">
    <property type="entry name" value="Isochorismatase"/>
    <property type="match status" value="1"/>
</dbReference>
<dbReference type="GO" id="GO:0016787">
    <property type="term" value="F:hydrolase activity"/>
    <property type="evidence" value="ECO:0007669"/>
    <property type="project" value="UniProtKB-KW"/>
</dbReference>
<name>A0A1H0BH17_9EURY</name>
<protein>
    <submittedName>
        <fullName evidence="3">Nicotinamidase-related amidase</fullName>
    </submittedName>
</protein>
<reference evidence="3 4" key="1">
    <citation type="submission" date="2016-10" db="EMBL/GenBank/DDBJ databases">
        <authorList>
            <person name="de Groot N.N."/>
        </authorList>
    </citation>
    <scope>NUCLEOTIDE SEQUENCE [LARGE SCALE GENOMIC DNA]</scope>
    <source>
        <strain evidence="4">EB21,IBRC-M 10013,KCTC 4048</strain>
    </source>
</reference>
<dbReference type="PANTHER" id="PTHR43540">
    <property type="entry name" value="PEROXYUREIDOACRYLATE/UREIDOACRYLATE AMIDOHYDROLASE-RELATED"/>
    <property type="match status" value="1"/>
</dbReference>
<organism evidence="3 4">
    <name type="scientific">Haloarchaeobius iranensis</name>
    <dbReference type="NCBI Taxonomy" id="996166"/>
    <lineage>
        <taxon>Archaea</taxon>
        <taxon>Methanobacteriati</taxon>
        <taxon>Methanobacteriota</taxon>
        <taxon>Stenosarchaea group</taxon>
        <taxon>Halobacteria</taxon>
        <taxon>Halobacteriales</taxon>
        <taxon>Halorubellaceae</taxon>
        <taxon>Haloarchaeobius</taxon>
    </lineage>
</organism>
<proteinExistence type="predicted"/>
<dbReference type="PANTHER" id="PTHR43540:SF1">
    <property type="entry name" value="ISOCHORISMATASE HYDROLASE"/>
    <property type="match status" value="1"/>
</dbReference>
<evidence type="ECO:0000259" key="2">
    <source>
        <dbReference type="Pfam" id="PF00857"/>
    </source>
</evidence>
<keyword evidence="4" id="KW-1185">Reference proteome</keyword>
<dbReference type="RefSeq" id="WP_089736447.1">
    <property type="nucleotide sequence ID" value="NZ_FNIA01000040.1"/>
</dbReference>
<gene>
    <name evidence="3" type="ORF">SAMN05192554_1408</name>
</gene>
<dbReference type="EMBL" id="FNIA01000040">
    <property type="protein sequence ID" value="SDN44929.1"/>
    <property type="molecule type" value="Genomic_DNA"/>
</dbReference>
<keyword evidence="1" id="KW-0378">Hydrolase</keyword>
<sequence length="189" mass="19978">MTGDTTDAPDVLLVVDAQQAFEDPGRGDRNNPHAEARIADLLATWREHGWPVAHARHDSTEPDSTLRPESPGNAFIEGLEPRDGEPVFAKSVNGAFVGTGLEPWLRDTAHDRIVICGFTTDHCVSTTTRMAENRGFSPVVVSDATATYAREVPAAAGGGTIAAAENHRAALAHLSGEFAAVVETAALLS</sequence>
<dbReference type="AlphaFoldDB" id="A0A1H0BH17"/>
<evidence type="ECO:0000313" key="3">
    <source>
        <dbReference type="EMBL" id="SDN44929.1"/>
    </source>
</evidence>